<evidence type="ECO:0000256" key="10">
    <source>
        <dbReference type="HAMAP-Rule" id="MF_00185"/>
    </source>
</evidence>
<keyword evidence="8 10" id="KW-0460">Magnesium</keyword>
<keyword evidence="5 10" id="KW-0819">tRNA processing</keyword>
<evidence type="ECO:0000256" key="13">
    <source>
        <dbReference type="RuleBase" id="RU003785"/>
    </source>
</evidence>
<organism evidence="14 15">
    <name type="scientific">Spiroplasma melliferum</name>
    <dbReference type="NCBI Taxonomy" id="2134"/>
    <lineage>
        <taxon>Bacteria</taxon>
        <taxon>Bacillati</taxon>
        <taxon>Mycoplasmatota</taxon>
        <taxon>Mollicutes</taxon>
        <taxon>Entomoplasmatales</taxon>
        <taxon>Spiroplasmataceae</taxon>
        <taxon>Spiroplasma</taxon>
    </lineage>
</organism>
<evidence type="ECO:0000256" key="2">
    <source>
        <dbReference type="ARBA" id="ARBA00003213"/>
    </source>
</evidence>
<dbReference type="PANTHER" id="PTHR11088:SF60">
    <property type="entry name" value="TRNA DIMETHYLALLYLTRANSFERASE"/>
    <property type="match status" value="1"/>
</dbReference>
<evidence type="ECO:0000256" key="5">
    <source>
        <dbReference type="ARBA" id="ARBA00022694"/>
    </source>
</evidence>
<sequence length="316" mass="36382">MSEVLMVAKKVILIVGPTGSGKTALSIKIAQRFNGECINADATQIFNGLNLATNKVTPSEQAGIPHHLLSTIDLNDNYSIKMYQQQGRKILAQLWSKNKIPIVVGGSGLYINALLKNYQFSDQGRDLLKTKEYEHVSNYALWEKLATIDPQESTKIHPNNRKRVWRALEYYLQTGTLKSSNDHHRNEWYIEPYIIGLLPDKAELHQYLFDRVLRLTEQGLFAEVEAAYKYCNYDLTKQSMKIIGCSEIIRYLKGELSYEATLAAMVQANKVYAKKQITWFKHQLTNVHWYSFSYSQFDNLCQKIIVELKNSNYLKL</sequence>
<keyword evidence="4 10" id="KW-0808">Transferase</keyword>
<feature type="binding site" evidence="10">
    <location>
        <begin position="16"/>
        <end position="23"/>
    </location>
    <ligand>
        <name>ATP</name>
        <dbReference type="ChEBI" id="CHEBI:30616"/>
    </ligand>
</feature>
<dbReference type="Proteomes" id="UP000298715">
    <property type="component" value="Chromosome"/>
</dbReference>
<keyword evidence="15" id="KW-1185">Reference proteome</keyword>
<evidence type="ECO:0000256" key="7">
    <source>
        <dbReference type="ARBA" id="ARBA00022840"/>
    </source>
</evidence>
<dbReference type="InterPro" id="IPR027417">
    <property type="entry name" value="P-loop_NTPase"/>
</dbReference>
<evidence type="ECO:0000313" key="15">
    <source>
        <dbReference type="Proteomes" id="UP000298715"/>
    </source>
</evidence>
<comment type="similarity">
    <text evidence="3 10 13">Belongs to the IPP transferase family.</text>
</comment>
<reference evidence="14 15" key="1">
    <citation type="submission" date="2018-05" db="EMBL/GenBank/DDBJ databases">
        <title>Compelete Genome Sequence of Spiroplasma melliferum.</title>
        <authorList>
            <person name="Davis R.E."/>
            <person name="Shao J.Y."/>
            <person name="Zhao Y."/>
            <person name="Gasparich G.E."/>
        </authorList>
    </citation>
    <scope>NUCLEOTIDE SEQUENCE [LARGE SCALE GENOMIC DNA]</scope>
    <source>
        <strain evidence="14 15">AS576</strain>
    </source>
</reference>
<dbReference type="InterPro" id="IPR039657">
    <property type="entry name" value="Dimethylallyltransferase"/>
</dbReference>
<comment type="cofactor">
    <cofactor evidence="1 10">
        <name>Mg(2+)</name>
        <dbReference type="ChEBI" id="CHEBI:18420"/>
    </cofactor>
</comment>
<keyword evidence="6 10" id="KW-0547">Nucleotide-binding</keyword>
<dbReference type="Pfam" id="PF01715">
    <property type="entry name" value="IPPT"/>
    <property type="match status" value="1"/>
</dbReference>
<evidence type="ECO:0000256" key="9">
    <source>
        <dbReference type="ARBA" id="ARBA00049563"/>
    </source>
</evidence>
<evidence type="ECO:0000256" key="11">
    <source>
        <dbReference type="RuleBase" id="RU003783"/>
    </source>
</evidence>
<comment type="catalytic activity">
    <reaction evidence="9 10 11">
        <text>adenosine(37) in tRNA + dimethylallyl diphosphate = N(6)-dimethylallyladenosine(37) in tRNA + diphosphate</text>
        <dbReference type="Rhea" id="RHEA:26482"/>
        <dbReference type="Rhea" id="RHEA-COMP:10162"/>
        <dbReference type="Rhea" id="RHEA-COMP:10375"/>
        <dbReference type="ChEBI" id="CHEBI:33019"/>
        <dbReference type="ChEBI" id="CHEBI:57623"/>
        <dbReference type="ChEBI" id="CHEBI:74411"/>
        <dbReference type="ChEBI" id="CHEBI:74415"/>
        <dbReference type="EC" id="2.5.1.75"/>
    </reaction>
</comment>
<dbReference type="NCBIfam" id="TIGR00174">
    <property type="entry name" value="miaA"/>
    <property type="match status" value="1"/>
</dbReference>
<evidence type="ECO:0000256" key="3">
    <source>
        <dbReference type="ARBA" id="ARBA00005842"/>
    </source>
</evidence>
<protein>
    <recommendedName>
        <fullName evidence="10">tRNA dimethylallyltransferase</fullName>
        <ecNumber evidence="10">2.5.1.75</ecNumber>
    </recommendedName>
    <alternativeName>
        <fullName evidence="10">Dimethylallyl diphosphate:tRNA dimethylallyltransferase</fullName>
        <shortName evidence="10">DMAPP:tRNA dimethylallyltransferase</shortName>
        <shortName evidence="10">DMATase</shortName>
    </alternativeName>
    <alternativeName>
        <fullName evidence="10">Isopentenyl-diphosphate:tRNA isopentenyltransferase</fullName>
        <shortName evidence="10">IPP transferase</shortName>
        <shortName evidence="10">IPPT</shortName>
        <shortName evidence="10">IPTase</shortName>
    </alternativeName>
</protein>
<evidence type="ECO:0000256" key="4">
    <source>
        <dbReference type="ARBA" id="ARBA00022679"/>
    </source>
</evidence>
<gene>
    <name evidence="10" type="primary">miaA</name>
    <name evidence="14" type="ORF">SRED_002512</name>
</gene>
<proteinExistence type="inferred from homology"/>
<dbReference type="EMBL" id="CP029202">
    <property type="protein sequence ID" value="QCO24032.1"/>
    <property type="molecule type" value="Genomic_DNA"/>
</dbReference>
<evidence type="ECO:0000256" key="12">
    <source>
        <dbReference type="RuleBase" id="RU003784"/>
    </source>
</evidence>
<dbReference type="SUPFAM" id="SSF52540">
    <property type="entry name" value="P-loop containing nucleoside triphosphate hydrolases"/>
    <property type="match status" value="2"/>
</dbReference>
<name>A0ABX5UBE8_SPIME</name>
<keyword evidence="7 10" id="KW-0067">ATP-binding</keyword>
<feature type="site" description="Interaction with substrate tRNA" evidence="10">
    <location>
        <position position="125"/>
    </location>
</feature>
<evidence type="ECO:0000256" key="8">
    <source>
        <dbReference type="ARBA" id="ARBA00022842"/>
    </source>
</evidence>
<dbReference type="Gene3D" id="1.10.20.140">
    <property type="match status" value="1"/>
</dbReference>
<accession>A0ABX5UBE8</accession>
<dbReference type="Gene3D" id="3.40.50.300">
    <property type="entry name" value="P-loop containing nucleotide triphosphate hydrolases"/>
    <property type="match status" value="1"/>
</dbReference>
<dbReference type="InterPro" id="IPR018022">
    <property type="entry name" value="IPT"/>
</dbReference>
<dbReference type="GO" id="GO:0016740">
    <property type="term" value="F:transferase activity"/>
    <property type="evidence" value="ECO:0007669"/>
    <property type="project" value="UniProtKB-KW"/>
</dbReference>
<dbReference type="EC" id="2.5.1.75" evidence="10"/>
<evidence type="ECO:0000256" key="6">
    <source>
        <dbReference type="ARBA" id="ARBA00022741"/>
    </source>
</evidence>
<feature type="binding site" evidence="10">
    <location>
        <begin position="18"/>
        <end position="23"/>
    </location>
    <ligand>
        <name>substrate</name>
    </ligand>
</feature>
<comment type="caution">
    <text evidence="10">Lacks conserved residue(s) required for the propagation of feature annotation.</text>
</comment>
<evidence type="ECO:0000256" key="1">
    <source>
        <dbReference type="ARBA" id="ARBA00001946"/>
    </source>
</evidence>
<comment type="subunit">
    <text evidence="10">Monomer.</text>
</comment>
<dbReference type="PANTHER" id="PTHR11088">
    <property type="entry name" value="TRNA DIMETHYLALLYLTRANSFERASE"/>
    <property type="match status" value="1"/>
</dbReference>
<feature type="site" description="Interaction with substrate tRNA" evidence="10">
    <location>
        <position position="107"/>
    </location>
</feature>
<dbReference type="HAMAP" id="MF_00185">
    <property type="entry name" value="IPP_trans"/>
    <property type="match status" value="1"/>
</dbReference>
<comment type="function">
    <text evidence="2 10 12">Catalyzes the transfer of a dimethylallyl group onto the adenine at position 37 in tRNAs that read codons beginning with uridine, leading to the formation of N6-(dimethylallyl)adenosine (i(6)A).</text>
</comment>
<evidence type="ECO:0000313" key="14">
    <source>
        <dbReference type="EMBL" id="QCO24032.1"/>
    </source>
</evidence>